<accession>A0A7G5IDW4</accession>
<dbReference type="InterPro" id="IPR015947">
    <property type="entry name" value="PUA-like_sf"/>
</dbReference>
<dbReference type="SUPFAM" id="SSF88697">
    <property type="entry name" value="PUA domain-like"/>
    <property type="match status" value="1"/>
</dbReference>
<gene>
    <name evidence="2" type="ORF">H3309_08970</name>
</gene>
<organism evidence="2 3">
    <name type="scientific">Sandaracinobacteroides saxicola</name>
    <dbReference type="NCBI Taxonomy" id="2759707"/>
    <lineage>
        <taxon>Bacteria</taxon>
        <taxon>Pseudomonadati</taxon>
        <taxon>Pseudomonadota</taxon>
        <taxon>Alphaproteobacteria</taxon>
        <taxon>Sphingomonadales</taxon>
        <taxon>Sphingosinicellaceae</taxon>
        <taxon>Sandaracinobacteroides</taxon>
    </lineage>
</organism>
<proteinExistence type="predicted"/>
<name>A0A7G5IDW4_9SPHN</name>
<dbReference type="Proteomes" id="UP000515292">
    <property type="component" value="Chromosome"/>
</dbReference>
<evidence type="ECO:0000313" key="2">
    <source>
        <dbReference type="EMBL" id="QMW21556.1"/>
    </source>
</evidence>
<dbReference type="InterPro" id="IPR052181">
    <property type="entry name" value="5hmC_binding"/>
</dbReference>
<dbReference type="Pfam" id="PF01878">
    <property type="entry name" value="EVE"/>
    <property type="match status" value="1"/>
</dbReference>
<dbReference type="PANTHER" id="PTHR14087">
    <property type="entry name" value="THYMOCYTE NUCLEAR PROTEIN 1"/>
    <property type="match status" value="1"/>
</dbReference>
<dbReference type="AlphaFoldDB" id="A0A7G5IDW4"/>
<evidence type="ECO:0000313" key="3">
    <source>
        <dbReference type="Proteomes" id="UP000515292"/>
    </source>
</evidence>
<dbReference type="Gene3D" id="3.10.590.10">
    <property type="entry name" value="ph1033 like domains"/>
    <property type="match status" value="1"/>
</dbReference>
<feature type="domain" description="EVE" evidence="1">
    <location>
        <begin position="2"/>
        <end position="130"/>
    </location>
</feature>
<reference evidence="2 3" key="1">
    <citation type="submission" date="2020-07" db="EMBL/GenBank/DDBJ databases">
        <title>Complete genome sequence for Sandaracinobacter sp. M6.</title>
        <authorList>
            <person name="Tang Y."/>
            <person name="Liu Q."/>
            <person name="Guo Z."/>
            <person name="Lei P."/>
            <person name="Huang B."/>
        </authorList>
    </citation>
    <scope>NUCLEOTIDE SEQUENCE [LARGE SCALE GENOMIC DNA]</scope>
    <source>
        <strain evidence="2 3">M6</strain>
    </source>
</reference>
<dbReference type="PANTHER" id="PTHR14087:SF7">
    <property type="entry name" value="THYMOCYTE NUCLEAR PROTEIN 1"/>
    <property type="match status" value="1"/>
</dbReference>
<dbReference type="InterPro" id="IPR002740">
    <property type="entry name" value="EVE_domain"/>
</dbReference>
<keyword evidence="3" id="KW-1185">Reference proteome</keyword>
<protein>
    <submittedName>
        <fullName evidence="2">EVE domain-containing protein</fullName>
    </submittedName>
</protein>
<dbReference type="CDD" id="cd21133">
    <property type="entry name" value="EVE"/>
    <property type="match status" value="1"/>
</dbReference>
<dbReference type="EMBL" id="CP059851">
    <property type="protein sequence ID" value="QMW21556.1"/>
    <property type="molecule type" value="Genomic_DNA"/>
</dbReference>
<dbReference type="InterPro" id="IPR047197">
    <property type="entry name" value="THYN1-like_EVE"/>
</dbReference>
<sequence>MAFWLMKSEPESYSWEDLVRDGTTAWDGVRNNLAALNLKAMAVGDEAFFYRSVEAPAVVGVMRVTRAAFPDAKDASGRWVAVQVEPVRAIGPVALSVLKATPSLAKMQVLTAFRLSVARVTDDEWAEVLRLAG</sequence>
<dbReference type="KEGG" id="sand:H3309_08970"/>
<dbReference type="RefSeq" id="WP_182294405.1">
    <property type="nucleotide sequence ID" value="NZ_CP059851.1"/>
</dbReference>
<evidence type="ECO:0000259" key="1">
    <source>
        <dbReference type="Pfam" id="PF01878"/>
    </source>
</evidence>